<evidence type="ECO:0000313" key="15">
    <source>
        <dbReference type="EMBL" id="KAF2904076.1"/>
    </source>
</evidence>
<sequence length="281" mass="31856">MKAILWISVITLSISMGMTFSSEVCILKRNTANCRGENLTYIPLKFLTDKQFETLNLGANNFTDLNKLRLTNLQYKGDITRLLLDHNQIASLSYEFFADLPNVKLLDLSNNYITSIGEELCQMSNLEELILNGNPLKAISESAVRCLPKLLSIRLSNLPLNKLPELIFKDTNLIHIDLNGTNIENLNKIYFPKTVKVVPTQEPTVTTTEHGDYEDSQKTRNTSMYIAIGLLIVSSVLFAVAYVIYKRMYVRRILQVVSFGSEKERCSELNVTFKQVPDSDC</sequence>
<dbReference type="GO" id="GO:0034220">
    <property type="term" value="P:monoatomic ion transmembrane transport"/>
    <property type="evidence" value="ECO:0007669"/>
    <property type="project" value="UniProtKB-KW"/>
</dbReference>
<accession>A0A8K0DH23</accession>
<dbReference type="OrthoDB" id="2021138at2759"/>
<evidence type="ECO:0000256" key="12">
    <source>
        <dbReference type="ARBA" id="ARBA00023303"/>
    </source>
</evidence>
<evidence type="ECO:0000256" key="10">
    <source>
        <dbReference type="ARBA" id="ARBA00023136"/>
    </source>
</evidence>
<dbReference type="SUPFAM" id="SSF52058">
    <property type="entry name" value="L domain-like"/>
    <property type="match status" value="1"/>
</dbReference>
<evidence type="ECO:0000256" key="7">
    <source>
        <dbReference type="ARBA" id="ARBA00022737"/>
    </source>
</evidence>
<feature type="signal peptide" evidence="14">
    <location>
        <begin position="1"/>
        <end position="21"/>
    </location>
</feature>
<evidence type="ECO:0000256" key="9">
    <source>
        <dbReference type="ARBA" id="ARBA00023065"/>
    </source>
</evidence>
<keyword evidence="10 13" id="KW-0472">Membrane</keyword>
<keyword evidence="5 13" id="KW-0812">Transmembrane</keyword>
<evidence type="ECO:0000256" key="1">
    <source>
        <dbReference type="ARBA" id="ARBA00004162"/>
    </source>
</evidence>
<feature type="chain" id="PRO_5035426576" evidence="14">
    <location>
        <begin position="22"/>
        <end position="281"/>
    </location>
</feature>
<dbReference type="EMBL" id="VTPC01000866">
    <property type="protein sequence ID" value="KAF2904076.1"/>
    <property type="molecule type" value="Genomic_DNA"/>
</dbReference>
<evidence type="ECO:0000256" key="8">
    <source>
        <dbReference type="ARBA" id="ARBA00022989"/>
    </source>
</evidence>
<keyword evidence="2" id="KW-0813">Transport</keyword>
<evidence type="ECO:0000256" key="11">
    <source>
        <dbReference type="ARBA" id="ARBA00023157"/>
    </source>
</evidence>
<evidence type="ECO:0000256" key="4">
    <source>
        <dbReference type="ARBA" id="ARBA00022614"/>
    </source>
</evidence>
<evidence type="ECO:0000256" key="14">
    <source>
        <dbReference type="SAM" id="SignalP"/>
    </source>
</evidence>
<dbReference type="InterPro" id="IPR051432">
    <property type="entry name" value="KCNMA1_auxiliary"/>
</dbReference>
<keyword evidence="6 14" id="KW-0732">Signal</keyword>
<dbReference type="AlphaFoldDB" id="A0A8K0DH23"/>
<comment type="caution">
    <text evidence="15">The sequence shown here is derived from an EMBL/GenBank/DDBJ whole genome shotgun (WGS) entry which is preliminary data.</text>
</comment>
<evidence type="ECO:0000256" key="2">
    <source>
        <dbReference type="ARBA" id="ARBA00022448"/>
    </source>
</evidence>
<name>A0A8K0DH23_IGNLU</name>
<keyword evidence="16" id="KW-1185">Reference proteome</keyword>
<evidence type="ECO:0000256" key="6">
    <source>
        <dbReference type="ARBA" id="ARBA00022729"/>
    </source>
</evidence>
<dbReference type="SMART" id="SM00369">
    <property type="entry name" value="LRR_TYP"/>
    <property type="match status" value="4"/>
</dbReference>
<evidence type="ECO:0000256" key="5">
    <source>
        <dbReference type="ARBA" id="ARBA00022692"/>
    </source>
</evidence>
<organism evidence="15 16">
    <name type="scientific">Ignelater luminosus</name>
    <name type="common">Cucubano</name>
    <name type="synonym">Pyrophorus luminosus</name>
    <dbReference type="NCBI Taxonomy" id="2038154"/>
    <lineage>
        <taxon>Eukaryota</taxon>
        <taxon>Metazoa</taxon>
        <taxon>Ecdysozoa</taxon>
        <taxon>Arthropoda</taxon>
        <taxon>Hexapoda</taxon>
        <taxon>Insecta</taxon>
        <taxon>Pterygota</taxon>
        <taxon>Neoptera</taxon>
        <taxon>Endopterygota</taxon>
        <taxon>Coleoptera</taxon>
        <taxon>Polyphaga</taxon>
        <taxon>Elateriformia</taxon>
        <taxon>Elateroidea</taxon>
        <taxon>Elateridae</taxon>
        <taxon>Agrypninae</taxon>
        <taxon>Pyrophorini</taxon>
        <taxon>Ignelater</taxon>
    </lineage>
</organism>
<comment type="subcellular location">
    <subcellularLocation>
        <location evidence="1">Cell membrane</location>
        <topology evidence="1">Single-pass membrane protein</topology>
    </subcellularLocation>
</comment>
<dbReference type="PANTHER" id="PTHR46473">
    <property type="entry name" value="GH08155P"/>
    <property type="match status" value="1"/>
</dbReference>
<dbReference type="PANTHER" id="PTHR46473:SF23">
    <property type="entry name" value="GH08155P"/>
    <property type="match status" value="1"/>
</dbReference>
<keyword evidence="8 13" id="KW-1133">Transmembrane helix</keyword>
<keyword evidence="3" id="KW-1003">Cell membrane</keyword>
<keyword evidence="9" id="KW-0406">Ion transport</keyword>
<protein>
    <submittedName>
        <fullName evidence="15">Uncharacterized protein</fullName>
    </submittedName>
</protein>
<dbReference type="InterPro" id="IPR032675">
    <property type="entry name" value="LRR_dom_sf"/>
</dbReference>
<keyword evidence="7" id="KW-0677">Repeat</keyword>
<proteinExistence type="predicted"/>
<evidence type="ECO:0000256" key="3">
    <source>
        <dbReference type="ARBA" id="ARBA00022475"/>
    </source>
</evidence>
<gene>
    <name evidence="15" type="ORF">ILUMI_02093</name>
</gene>
<dbReference type="Proteomes" id="UP000801492">
    <property type="component" value="Unassembled WGS sequence"/>
</dbReference>
<dbReference type="InterPro" id="IPR003591">
    <property type="entry name" value="Leu-rich_rpt_typical-subtyp"/>
</dbReference>
<reference evidence="15" key="1">
    <citation type="submission" date="2019-08" db="EMBL/GenBank/DDBJ databases">
        <title>The genome of the North American firefly Photinus pyralis.</title>
        <authorList>
            <consortium name="Photinus pyralis genome working group"/>
            <person name="Fallon T.R."/>
            <person name="Sander Lower S.E."/>
            <person name="Weng J.-K."/>
        </authorList>
    </citation>
    <scope>NUCLEOTIDE SEQUENCE</scope>
    <source>
        <strain evidence="15">TRF0915ILg1</strain>
        <tissue evidence="15">Whole body</tissue>
    </source>
</reference>
<keyword evidence="12" id="KW-0407">Ion channel</keyword>
<keyword evidence="4" id="KW-0433">Leucine-rich repeat</keyword>
<dbReference type="InterPro" id="IPR001611">
    <property type="entry name" value="Leu-rich_rpt"/>
</dbReference>
<dbReference type="Gene3D" id="3.80.10.10">
    <property type="entry name" value="Ribonuclease Inhibitor"/>
    <property type="match status" value="1"/>
</dbReference>
<dbReference type="Pfam" id="PF13855">
    <property type="entry name" value="LRR_8"/>
    <property type="match status" value="1"/>
</dbReference>
<evidence type="ECO:0000256" key="13">
    <source>
        <dbReference type="SAM" id="Phobius"/>
    </source>
</evidence>
<evidence type="ECO:0000313" key="16">
    <source>
        <dbReference type="Proteomes" id="UP000801492"/>
    </source>
</evidence>
<dbReference type="GO" id="GO:0005886">
    <property type="term" value="C:plasma membrane"/>
    <property type="evidence" value="ECO:0007669"/>
    <property type="project" value="UniProtKB-SubCell"/>
</dbReference>
<keyword evidence="11" id="KW-1015">Disulfide bond</keyword>
<feature type="transmembrane region" description="Helical" evidence="13">
    <location>
        <begin position="224"/>
        <end position="245"/>
    </location>
</feature>
<dbReference type="PROSITE" id="PS51450">
    <property type="entry name" value="LRR"/>
    <property type="match status" value="1"/>
</dbReference>